<reference evidence="1 2" key="1">
    <citation type="submission" date="2017-01" db="EMBL/GenBank/DDBJ databases">
        <authorList>
            <person name="Varghese N."/>
            <person name="Submissions S."/>
        </authorList>
    </citation>
    <scope>NUCLEOTIDE SEQUENCE [LARGE SCALE GENOMIC DNA]</scope>
    <source>
        <strain evidence="1 2">ATCC 23464</strain>
    </source>
</reference>
<dbReference type="Proteomes" id="UP000186666">
    <property type="component" value="Unassembled WGS sequence"/>
</dbReference>
<comment type="caution">
    <text evidence="1">The sequence shown here is derived from an EMBL/GenBank/DDBJ whole genome shotgun (WGS) entry which is preliminary data.</text>
</comment>
<gene>
    <name evidence="1" type="ORF">SAMN05421578_103326</name>
</gene>
<keyword evidence="2" id="KW-1185">Reference proteome</keyword>
<accession>A0ABY1JS30</accession>
<name>A0ABY1JS30_9BACL</name>
<evidence type="ECO:0000313" key="1">
    <source>
        <dbReference type="EMBL" id="SIQ67899.1"/>
    </source>
</evidence>
<organism evidence="1 2">
    <name type="scientific">Paenibacillus macquariensis</name>
    <dbReference type="NCBI Taxonomy" id="948756"/>
    <lineage>
        <taxon>Bacteria</taxon>
        <taxon>Bacillati</taxon>
        <taxon>Bacillota</taxon>
        <taxon>Bacilli</taxon>
        <taxon>Bacillales</taxon>
        <taxon>Paenibacillaceae</taxon>
        <taxon>Paenibacillus</taxon>
    </lineage>
</organism>
<sequence>MLTIRITESIGDYEKETLVRVSDATPDERVTIIDRVIGMAADECEVDIWTEGNCKCMKCKHTFIGYNVDGIKCPMCSGPVMTI</sequence>
<protein>
    <submittedName>
        <fullName evidence="1">Uncharacterized protein</fullName>
    </submittedName>
</protein>
<dbReference type="EMBL" id="FTNK01000003">
    <property type="protein sequence ID" value="SIQ67899.1"/>
    <property type="molecule type" value="Genomic_DNA"/>
</dbReference>
<dbReference type="RefSeq" id="WP_068582765.1">
    <property type="nucleotide sequence ID" value="NZ_FTNK01000003.1"/>
</dbReference>
<evidence type="ECO:0000313" key="2">
    <source>
        <dbReference type="Proteomes" id="UP000186666"/>
    </source>
</evidence>
<proteinExistence type="predicted"/>